<reference evidence="3" key="1">
    <citation type="submission" date="2019-12" db="EMBL/GenBank/DDBJ databases">
        <title>Genome sequencing and annotation of Brassica cretica.</title>
        <authorList>
            <person name="Studholme D.J."/>
            <person name="Sarris P."/>
        </authorList>
    </citation>
    <scope>NUCLEOTIDE SEQUENCE</scope>
    <source>
        <strain evidence="3">PFS-109/04</strain>
        <tissue evidence="3">Leaf</tissue>
    </source>
</reference>
<organism evidence="3 5">
    <name type="scientific">Brassica cretica</name>
    <name type="common">Mustard</name>
    <dbReference type="NCBI Taxonomy" id="69181"/>
    <lineage>
        <taxon>Eukaryota</taxon>
        <taxon>Viridiplantae</taxon>
        <taxon>Streptophyta</taxon>
        <taxon>Embryophyta</taxon>
        <taxon>Tracheophyta</taxon>
        <taxon>Spermatophyta</taxon>
        <taxon>Magnoliopsida</taxon>
        <taxon>eudicotyledons</taxon>
        <taxon>Gunneridae</taxon>
        <taxon>Pentapetalae</taxon>
        <taxon>rosids</taxon>
        <taxon>malvids</taxon>
        <taxon>Brassicales</taxon>
        <taxon>Brassicaceae</taxon>
        <taxon>Brassiceae</taxon>
        <taxon>Brassica</taxon>
    </lineage>
</organism>
<evidence type="ECO:0000256" key="2">
    <source>
        <dbReference type="ARBA" id="ARBA00022840"/>
    </source>
</evidence>
<proteinExistence type="predicted"/>
<dbReference type="GO" id="GO:0005524">
    <property type="term" value="F:ATP binding"/>
    <property type="evidence" value="ECO:0007669"/>
    <property type="project" value="UniProtKB-KW"/>
</dbReference>
<accession>A0A8S9RF02</accession>
<dbReference type="InterPro" id="IPR029047">
    <property type="entry name" value="HSP70_peptide-bd_sf"/>
</dbReference>
<dbReference type="Pfam" id="PF00012">
    <property type="entry name" value="HSP70"/>
    <property type="match status" value="1"/>
</dbReference>
<comment type="caution">
    <text evidence="3">The sequence shown here is derived from an EMBL/GenBank/DDBJ whole genome shotgun (WGS) entry which is preliminary data.</text>
</comment>
<evidence type="ECO:0000256" key="1">
    <source>
        <dbReference type="ARBA" id="ARBA00022741"/>
    </source>
</evidence>
<sequence length="55" mass="5658">MPSSKSEVFSTAGDGQTNVDINVLQGERDFVKDNKSLGSFGLDGIPTAPCGAVPC</sequence>
<dbReference type="AlphaFoldDB" id="A0A8S9RF02"/>
<dbReference type="GO" id="GO:0140662">
    <property type="term" value="F:ATP-dependent protein folding chaperone"/>
    <property type="evidence" value="ECO:0007669"/>
    <property type="project" value="InterPro"/>
</dbReference>
<evidence type="ECO:0000313" key="3">
    <source>
        <dbReference type="EMBL" id="KAF3571202.1"/>
    </source>
</evidence>
<evidence type="ECO:0000313" key="4">
    <source>
        <dbReference type="EMBL" id="KAF3573637.1"/>
    </source>
</evidence>
<evidence type="ECO:0000313" key="5">
    <source>
        <dbReference type="Proteomes" id="UP000712600"/>
    </source>
</evidence>
<name>A0A8S9RF02_BRACR</name>
<dbReference type="Gene3D" id="2.60.34.10">
    <property type="entry name" value="Substrate Binding Domain Of DNAk, Chain A, domain 1"/>
    <property type="match status" value="1"/>
</dbReference>
<dbReference type="Proteomes" id="UP000712600">
    <property type="component" value="Unassembled WGS sequence"/>
</dbReference>
<dbReference type="EMBL" id="QGKX02000095">
    <property type="protein sequence ID" value="KAF3573637.1"/>
    <property type="molecule type" value="Genomic_DNA"/>
</dbReference>
<protein>
    <submittedName>
        <fullName evidence="3">Uncharacterized protein</fullName>
    </submittedName>
</protein>
<dbReference type="SUPFAM" id="SSF100920">
    <property type="entry name" value="Heat shock protein 70kD (HSP70), peptide-binding domain"/>
    <property type="match status" value="1"/>
</dbReference>
<dbReference type="InterPro" id="IPR013126">
    <property type="entry name" value="Hsp_70_fam"/>
</dbReference>
<keyword evidence="1" id="KW-0547">Nucleotide-binding</keyword>
<keyword evidence="2" id="KW-0067">ATP-binding</keyword>
<dbReference type="EMBL" id="QGKX02000095">
    <property type="protein sequence ID" value="KAF3571202.1"/>
    <property type="molecule type" value="Genomic_DNA"/>
</dbReference>
<gene>
    <name evidence="4" type="ORF">F2Q69_00060255</name>
    <name evidence="3" type="ORF">F2Q69_00060256</name>
</gene>